<dbReference type="InterPro" id="IPR004045">
    <property type="entry name" value="Glutathione_S-Trfase_N"/>
</dbReference>
<dbReference type="InterPro" id="IPR036282">
    <property type="entry name" value="Glutathione-S-Trfase_C_sf"/>
</dbReference>
<sequence>MIVLHYAAGSPHSASVRITLAEKGLDWTGHPLDLSRFEQHAPDYLDIAPSGLVPVLEHDGRRLSEAFFILLYLDEVYPDPPLGGSDPGERYRVHKWGKYVETHIAPHLGIVRWAALGGAAGPEQAQGFARLPHERRALWERAAAGFDADQVAVSRRALLAAVDRLAADLAEGEWLAGPALTLADVVACPHVRQLPALGIPLPQAVQDWCDRFSQRDSARALEGEVELLPVLGPEPGRWG</sequence>
<dbReference type="PROSITE" id="PS50404">
    <property type="entry name" value="GST_NTER"/>
    <property type="match status" value="1"/>
</dbReference>
<dbReference type="PANTHER" id="PTHR44051">
    <property type="entry name" value="GLUTATHIONE S-TRANSFERASE-RELATED"/>
    <property type="match status" value="1"/>
</dbReference>
<dbReference type="Pfam" id="PF00043">
    <property type="entry name" value="GST_C"/>
    <property type="match status" value="1"/>
</dbReference>
<dbReference type="Gene3D" id="3.40.30.10">
    <property type="entry name" value="Glutaredoxin"/>
    <property type="match status" value="1"/>
</dbReference>
<keyword evidence="3" id="KW-1185">Reference proteome</keyword>
<evidence type="ECO:0000313" key="3">
    <source>
        <dbReference type="Proteomes" id="UP000469159"/>
    </source>
</evidence>
<dbReference type="InterPro" id="IPR036249">
    <property type="entry name" value="Thioredoxin-like_sf"/>
</dbReference>
<dbReference type="OrthoDB" id="5293590at2"/>
<dbReference type="SUPFAM" id="SSF52833">
    <property type="entry name" value="Thioredoxin-like"/>
    <property type="match status" value="1"/>
</dbReference>
<dbReference type="PANTHER" id="PTHR44051:SF8">
    <property type="entry name" value="GLUTATHIONE S-TRANSFERASE GSTA"/>
    <property type="match status" value="1"/>
</dbReference>
<evidence type="ECO:0000313" key="2">
    <source>
        <dbReference type="EMBL" id="MXP41130.1"/>
    </source>
</evidence>
<name>A0A6I4UQ72_9SPHN</name>
<gene>
    <name evidence="2" type="ORF">GRI75_05655</name>
</gene>
<evidence type="ECO:0000259" key="1">
    <source>
        <dbReference type="PROSITE" id="PS50404"/>
    </source>
</evidence>
<dbReference type="CDD" id="cd00299">
    <property type="entry name" value="GST_C_family"/>
    <property type="match status" value="1"/>
</dbReference>
<reference evidence="2 3" key="1">
    <citation type="submission" date="2019-12" db="EMBL/GenBank/DDBJ databases">
        <title>Genomic-based taxomic classification of the family Erythrobacteraceae.</title>
        <authorList>
            <person name="Xu L."/>
        </authorList>
    </citation>
    <scope>NUCLEOTIDE SEQUENCE [LARGE SCALE GENOMIC DNA]</scope>
    <source>
        <strain evidence="2 3">MCCC 1K02066</strain>
    </source>
</reference>
<feature type="domain" description="GST N-terminal" evidence="1">
    <location>
        <begin position="1"/>
        <end position="81"/>
    </location>
</feature>
<comment type="caution">
    <text evidence="2">The sequence shown here is derived from an EMBL/GenBank/DDBJ whole genome shotgun (WGS) entry which is preliminary data.</text>
</comment>
<dbReference type="AlphaFoldDB" id="A0A6I4UQ72"/>
<dbReference type="Gene3D" id="1.20.1050.10">
    <property type="match status" value="1"/>
</dbReference>
<accession>A0A6I4UQ72</accession>
<dbReference type="Proteomes" id="UP000469159">
    <property type="component" value="Unassembled WGS sequence"/>
</dbReference>
<dbReference type="EMBL" id="WTYK01000002">
    <property type="protein sequence ID" value="MXP41130.1"/>
    <property type="molecule type" value="Genomic_DNA"/>
</dbReference>
<protein>
    <recommendedName>
        <fullName evidence="1">GST N-terminal domain-containing protein</fullName>
    </recommendedName>
</protein>
<dbReference type="InterPro" id="IPR004046">
    <property type="entry name" value="GST_C"/>
</dbReference>
<dbReference type="SUPFAM" id="SSF47616">
    <property type="entry name" value="GST C-terminal domain-like"/>
    <property type="match status" value="1"/>
</dbReference>
<dbReference type="SFLD" id="SFLDG00358">
    <property type="entry name" value="Main_(cytGST)"/>
    <property type="match status" value="1"/>
</dbReference>
<proteinExistence type="predicted"/>
<dbReference type="RefSeq" id="WP_160745962.1">
    <property type="nucleotide sequence ID" value="NZ_WTYK01000002.1"/>
</dbReference>
<organism evidence="2 3">
    <name type="scientific">Croceibacterium soli</name>
    <dbReference type="NCBI Taxonomy" id="1739690"/>
    <lineage>
        <taxon>Bacteria</taxon>
        <taxon>Pseudomonadati</taxon>
        <taxon>Pseudomonadota</taxon>
        <taxon>Alphaproteobacteria</taxon>
        <taxon>Sphingomonadales</taxon>
        <taxon>Erythrobacteraceae</taxon>
        <taxon>Croceibacterium</taxon>
    </lineage>
</organism>
<dbReference type="SFLD" id="SFLDS00019">
    <property type="entry name" value="Glutathione_Transferase_(cytos"/>
    <property type="match status" value="1"/>
</dbReference>
<dbReference type="Pfam" id="PF13409">
    <property type="entry name" value="GST_N_2"/>
    <property type="match status" value="1"/>
</dbReference>
<dbReference type="InterPro" id="IPR040079">
    <property type="entry name" value="Glutathione_S-Trfase"/>
</dbReference>